<feature type="domain" description="Integrase catalytic" evidence="1">
    <location>
        <begin position="163"/>
        <end position="366"/>
    </location>
</feature>
<dbReference type="Gene3D" id="3.30.420.10">
    <property type="entry name" value="Ribonuclease H-like superfamily/Ribonuclease H"/>
    <property type="match status" value="1"/>
</dbReference>
<gene>
    <name evidence="2" type="ORF">FIL88_06565</name>
</gene>
<dbReference type="AlphaFoldDB" id="A0A545SW79"/>
<dbReference type="InterPro" id="IPR001584">
    <property type="entry name" value="Integrase_cat-core"/>
</dbReference>
<dbReference type="GO" id="GO:0015074">
    <property type="term" value="P:DNA integration"/>
    <property type="evidence" value="ECO:0007669"/>
    <property type="project" value="InterPro"/>
</dbReference>
<dbReference type="InterPro" id="IPR015378">
    <property type="entry name" value="Transposase-like_Mu_C"/>
</dbReference>
<reference evidence="2 3" key="1">
    <citation type="submission" date="2019-06" db="EMBL/GenBank/DDBJ databases">
        <title>A novel species of marine bacteria.</title>
        <authorList>
            <person name="Wang Y."/>
        </authorList>
    </citation>
    <scope>NUCLEOTIDE SEQUENCE [LARGE SCALE GENOMIC DNA]</scope>
    <source>
        <strain evidence="2 3">MA1-10</strain>
    </source>
</reference>
<dbReference type="Proteomes" id="UP000315816">
    <property type="component" value="Unassembled WGS sequence"/>
</dbReference>
<dbReference type="GO" id="GO:0003676">
    <property type="term" value="F:nucleic acid binding"/>
    <property type="evidence" value="ECO:0007669"/>
    <property type="project" value="InterPro"/>
</dbReference>
<protein>
    <submittedName>
        <fullName evidence="2">DDE-type integrase/transposase/recombinase</fullName>
    </submittedName>
</protein>
<organism evidence="2 3">
    <name type="scientific">Aliiroseovarius halocynthiae</name>
    <dbReference type="NCBI Taxonomy" id="985055"/>
    <lineage>
        <taxon>Bacteria</taxon>
        <taxon>Pseudomonadati</taxon>
        <taxon>Pseudomonadota</taxon>
        <taxon>Alphaproteobacteria</taxon>
        <taxon>Rhodobacterales</taxon>
        <taxon>Paracoccaceae</taxon>
        <taxon>Aliiroseovarius</taxon>
    </lineage>
</organism>
<dbReference type="InterPro" id="IPR009004">
    <property type="entry name" value="Transposase_Mu_C"/>
</dbReference>
<dbReference type="RefSeq" id="WP_142852968.1">
    <property type="nucleotide sequence ID" value="NZ_FXWW01000001.1"/>
</dbReference>
<dbReference type="InterPro" id="IPR012337">
    <property type="entry name" value="RNaseH-like_sf"/>
</dbReference>
<dbReference type="OrthoDB" id="9814072at2"/>
<proteinExistence type="predicted"/>
<sequence>MSKNDIARDEREWERAFALRKDLAPYIHTGFQSNAAVQSICRAYKFSRATAYRLLKRLQSDDRAAALRRIKPGPKNMSTKLSVQQESIVDKHLRKEFLTRNKISPANALAGVNRELRELGCPEISKTALINRINAIPDRVLKLKRHGGKAARQAYQIIRGRYVVREPLAVVQIDHSELDVMVVDPDTGECIGRPYLTVLLDIATAMPTGIYLSMEAPSAINLMTAFHRSVFPKSEYLAEMGIPYHWPVYGLPRVISSDNGADLKSKAFNWGLEQYGVEHIFRPVAQPHLGGHVERFIGTIQAFVQTLPGTTFSNIEKKGTYQPEKQAALTLRDVERFLLEFILRDYVHDRKRRLLTSPINAWNVSWRESKSCPHLPMDPERFRLDFLPFEKRNIQREGLELFGMFYRSEHLQKMKNCGIQNVTIKYDPTDIRTVHFSADNETYYEARGEHFPRNPLSVDDYQELRKKREERLNASLSAPNPADAHDLRKQILADARKRKKAVGRIGTGSLAQGRDIRDLAGLREFSKRGDFS</sequence>
<dbReference type="InterPro" id="IPR036397">
    <property type="entry name" value="RNaseH_sf"/>
</dbReference>
<evidence type="ECO:0000259" key="1">
    <source>
        <dbReference type="PROSITE" id="PS50994"/>
    </source>
</evidence>
<accession>A0A545SW79</accession>
<name>A0A545SW79_9RHOB</name>
<dbReference type="SUPFAM" id="SSF50610">
    <property type="entry name" value="mu transposase, C-terminal domain"/>
    <property type="match status" value="1"/>
</dbReference>
<evidence type="ECO:0000313" key="3">
    <source>
        <dbReference type="Proteomes" id="UP000315816"/>
    </source>
</evidence>
<dbReference type="EMBL" id="VICH01000004">
    <property type="protein sequence ID" value="TQV69216.1"/>
    <property type="molecule type" value="Genomic_DNA"/>
</dbReference>
<dbReference type="PROSITE" id="PS50994">
    <property type="entry name" value="INTEGRASE"/>
    <property type="match status" value="1"/>
</dbReference>
<comment type="caution">
    <text evidence="2">The sequence shown here is derived from an EMBL/GenBank/DDBJ whole genome shotgun (WGS) entry which is preliminary data.</text>
</comment>
<evidence type="ECO:0000313" key="2">
    <source>
        <dbReference type="EMBL" id="TQV69216.1"/>
    </source>
</evidence>
<dbReference type="Pfam" id="PF09299">
    <property type="entry name" value="Mu-transpos_C"/>
    <property type="match status" value="1"/>
</dbReference>
<keyword evidence="3" id="KW-1185">Reference proteome</keyword>
<dbReference type="SUPFAM" id="SSF53098">
    <property type="entry name" value="Ribonuclease H-like"/>
    <property type="match status" value="1"/>
</dbReference>